<sequence length="219" mass="25121">MESLYEKLMEFLREEDKENSFKLCMNALEEGSTTVVNLYESILTPALNSIIEEYDLDIESLIWKEHVRSGIIRTIVECAYPYVLRERDKLGSRYETSVIVMCPQFEDHELGARMVSDFFTIAGYNTIFIGANTPEATILKAIETIYPTYVCISVTNHFNLVATKKTIEKIKRTLDKNIKFILGGNAFTSDPSMYKKVGGDFELKSFQDILNLYDGDERN</sequence>
<dbReference type="CDD" id="cd02065">
    <property type="entry name" value="B12-binding_like"/>
    <property type="match status" value="1"/>
</dbReference>
<reference evidence="2 3" key="1">
    <citation type="submission" date="2016-10" db="EMBL/GenBank/DDBJ databases">
        <authorList>
            <person name="de Groot N.N."/>
        </authorList>
    </citation>
    <scope>NUCLEOTIDE SEQUENCE [LARGE SCALE GENOMIC DNA]</scope>
    <source>
        <strain evidence="2 3">DSM 21650</strain>
    </source>
</reference>
<evidence type="ECO:0000259" key="1">
    <source>
        <dbReference type="PROSITE" id="PS51332"/>
    </source>
</evidence>
<dbReference type="GO" id="GO:0031419">
    <property type="term" value="F:cobalamin binding"/>
    <property type="evidence" value="ECO:0007669"/>
    <property type="project" value="InterPro"/>
</dbReference>
<accession>A0A1H3SNC9</accession>
<organism evidence="2 3">
    <name type="scientific">Proteiniborus ethanoligenes</name>
    <dbReference type="NCBI Taxonomy" id="415015"/>
    <lineage>
        <taxon>Bacteria</taxon>
        <taxon>Bacillati</taxon>
        <taxon>Bacillota</taxon>
        <taxon>Clostridia</taxon>
        <taxon>Eubacteriales</taxon>
        <taxon>Proteiniborus</taxon>
    </lineage>
</organism>
<dbReference type="SUPFAM" id="SSF52242">
    <property type="entry name" value="Cobalamin (vitamin B12)-binding domain"/>
    <property type="match status" value="1"/>
</dbReference>
<dbReference type="Proteomes" id="UP000198625">
    <property type="component" value="Unassembled WGS sequence"/>
</dbReference>
<name>A0A1H3SNC9_9FIRM</name>
<dbReference type="Pfam" id="PF02310">
    <property type="entry name" value="B12-binding"/>
    <property type="match status" value="1"/>
</dbReference>
<feature type="domain" description="B12-binding" evidence="1">
    <location>
        <begin position="95"/>
        <end position="219"/>
    </location>
</feature>
<dbReference type="AlphaFoldDB" id="A0A1H3SNC9"/>
<gene>
    <name evidence="2" type="ORF">SAMN05660462_02991</name>
</gene>
<evidence type="ECO:0000313" key="2">
    <source>
        <dbReference type="EMBL" id="SDZ39075.1"/>
    </source>
</evidence>
<dbReference type="InterPro" id="IPR036724">
    <property type="entry name" value="Cobalamin-bd_sf"/>
</dbReference>
<dbReference type="Gene3D" id="3.40.50.280">
    <property type="entry name" value="Cobalamin-binding domain"/>
    <property type="match status" value="1"/>
</dbReference>
<proteinExistence type="predicted"/>
<dbReference type="STRING" id="415015.SAMN05660462_02991"/>
<dbReference type="GO" id="GO:0046872">
    <property type="term" value="F:metal ion binding"/>
    <property type="evidence" value="ECO:0007669"/>
    <property type="project" value="InterPro"/>
</dbReference>
<evidence type="ECO:0000313" key="3">
    <source>
        <dbReference type="Proteomes" id="UP000198625"/>
    </source>
</evidence>
<keyword evidence="3" id="KW-1185">Reference proteome</keyword>
<dbReference type="PROSITE" id="PS51332">
    <property type="entry name" value="B12_BINDING"/>
    <property type="match status" value="1"/>
</dbReference>
<dbReference type="InterPro" id="IPR006158">
    <property type="entry name" value="Cobalamin-bd"/>
</dbReference>
<protein>
    <submittedName>
        <fullName evidence="2">Methanogenic corrinoid protein MtbC1</fullName>
    </submittedName>
</protein>
<dbReference type="EMBL" id="FNQE01000051">
    <property type="protein sequence ID" value="SDZ39075.1"/>
    <property type="molecule type" value="Genomic_DNA"/>
</dbReference>